<keyword evidence="16" id="KW-0472">Membrane</keyword>
<evidence type="ECO:0000256" key="13">
    <source>
        <dbReference type="ARBA" id="ARBA00022777"/>
    </source>
</evidence>
<keyword evidence="14" id="KW-0067">ATP-binding</keyword>
<dbReference type="InterPro" id="IPR013210">
    <property type="entry name" value="LRR_N_plant-typ"/>
</dbReference>
<keyword evidence="13" id="KW-0418">Kinase</keyword>
<keyword evidence="9" id="KW-0812">Transmembrane</keyword>
<keyword evidence="5" id="KW-0723">Serine/threonine-protein kinase</keyword>
<evidence type="ECO:0000259" key="23">
    <source>
        <dbReference type="PROSITE" id="PS50011"/>
    </source>
</evidence>
<evidence type="ECO:0000256" key="15">
    <source>
        <dbReference type="ARBA" id="ARBA00022989"/>
    </source>
</evidence>
<keyword evidence="11" id="KW-0677">Repeat</keyword>
<dbReference type="PANTHER" id="PTHR48005">
    <property type="entry name" value="LEUCINE RICH REPEAT KINASE 2"/>
    <property type="match status" value="1"/>
</dbReference>
<keyword evidence="15" id="KW-1133">Transmembrane helix</keyword>
<dbReference type="PRINTS" id="PR00019">
    <property type="entry name" value="LEURICHRPT"/>
</dbReference>
<evidence type="ECO:0000256" key="22">
    <source>
        <dbReference type="SAM" id="SignalP"/>
    </source>
</evidence>
<keyword evidence="17" id="KW-0675">Receptor</keyword>
<dbReference type="EMBL" id="KK914543">
    <property type="protein sequence ID" value="KDP33357.1"/>
    <property type="molecule type" value="Genomic_DNA"/>
</dbReference>
<evidence type="ECO:0000256" key="12">
    <source>
        <dbReference type="ARBA" id="ARBA00022741"/>
    </source>
</evidence>
<dbReference type="AlphaFoldDB" id="A0A067KB48"/>
<keyword evidence="4" id="KW-0964">Secreted</keyword>
<dbReference type="GO" id="GO:0005524">
    <property type="term" value="F:ATP binding"/>
    <property type="evidence" value="ECO:0007669"/>
    <property type="project" value="UniProtKB-KW"/>
</dbReference>
<dbReference type="Gene3D" id="1.10.510.10">
    <property type="entry name" value="Transferase(Phosphotransferase) domain 1"/>
    <property type="match status" value="1"/>
</dbReference>
<dbReference type="OrthoDB" id="852144at2759"/>
<dbReference type="InterPro" id="IPR000719">
    <property type="entry name" value="Prot_kinase_dom"/>
</dbReference>
<reference evidence="24 25" key="1">
    <citation type="journal article" date="2014" name="PLoS ONE">
        <title>Global Analysis of Gene Expression Profiles in Physic Nut (Jatropha curcas L.) Seedlings Exposed to Salt Stress.</title>
        <authorList>
            <person name="Zhang L."/>
            <person name="Zhang C."/>
            <person name="Wu P."/>
            <person name="Chen Y."/>
            <person name="Li M."/>
            <person name="Jiang H."/>
            <person name="Wu G."/>
        </authorList>
    </citation>
    <scope>NUCLEOTIDE SEQUENCE [LARGE SCALE GENOMIC DNA]</scope>
    <source>
        <strain evidence="25">cv. GZQX0401</strain>
        <tissue evidence="24">Young leaves</tissue>
    </source>
</reference>
<feature type="domain" description="Protein kinase" evidence="23">
    <location>
        <begin position="481"/>
        <end position="753"/>
    </location>
</feature>
<dbReference type="GO" id="GO:0016020">
    <property type="term" value="C:membrane"/>
    <property type="evidence" value="ECO:0007669"/>
    <property type="project" value="UniProtKB-SubCell"/>
</dbReference>
<evidence type="ECO:0000256" key="1">
    <source>
        <dbReference type="ARBA" id="ARBA00004191"/>
    </source>
</evidence>
<dbReference type="Pfam" id="PF00069">
    <property type="entry name" value="Pkinase"/>
    <property type="match status" value="1"/>
</dbReference>
<comment type="subcellular location">
    <subcellularLocation>
        <location evidence="2">Membrane</location>
        <topology evidence="2">Single-pass type I membrane protein</topology>
    </subcellularLocation>
    <subcellularLocation>
        <location evidence="1">Secreted</location>
        <location evidence="1">Cell wall</location>
    </subcellularLocation>
</comment>
<evidence type="ECO:0000256" key="20">
    <source>
        <dbReference type="ARBA" id="ARBA00047899"/>
    </source>
</evidence>
<name>A0A067KB48_JATCU</name>
<dbReference type="InterPro" id="IPR003591">
    <property type="entry name" value="Leu-rich_rpt_typical-subtyp"/>
</dbReference>
<dbReference type="PROSITE" id="PS50011">
    <property type="entry name" value="PROTEIN_KINASE_DOM"/>
    <property type="match status" value="1"/>
</dbReference>
<comment type="similarity">
    <text evidence="19">Belongs to the polygalacturonase-inhibiting protein family.</text>
</comment>
<dbReference type="FunFam" id="3.80.10.10:FF:000400">
    <property type="entry name" value="Nuclear pore complex protein NUP107"/>
    <property type="match status" value="1"/>
</dbReference>
<dbReference type="InterPro" id="IPR032675">
    <property type="entry name" value="LRR_dom_sf"/>
</dbReference>
<evidence type="ECO:0000313" key="25">
    <source>
        <dbReference type="Proteomes" id="UP000027138"/>
    </source>
</evidence>
<feature type="chain" id="PRO_5001643575" description="non-specific serine/threonine protein kinase" evidence="22">
    <location>
        <begin position="21"/>
        <end position="763"/>
    </location>
</feature>
<dbReference type="Pfam" id="PF00560">
    <property type="entry name" value="LRR_1"/>
    <property type="match status" value="4"/>
</dbReference>
<dbReference type="SUPFAM" id="SSF52058">
    <property type="entry name" value="L domain-like"/>
    <property type="match status" value="2"/>
</dbReference>
<dbReference type="GO" id="GO:0004674">
    <property type="term" value="F:protein serine/threonine kinase activity"/>
    <property type="evidence" value="ECO:0007669"/>
    <property type="project" value="UniProtKB-KW"/>
</dbReference>
<evidence type="ECO:0000256" key="4">
    <source>
        <dbReference type="ARBA" id="ARBA00022512"/>
    </source>
</evidence>
<evidence type="ECO:0000256" key="21">
    <source>
        <dbReference type="ARBA" id="ARBA00048679"/>
    </source>
</evidence>
<evidence type="ECO:0000256" key="2">
    <source>
        <dbReference type="ARBA" id="ARBA00004479"/>
    </source>
</evidence>
<keyword evidence="25" id="KW-1185">Reference proteome</keyword>
<keyword evidence="7" id="KW-0433">Leucine-rich repeat</keyword>
<dbReference type="InterPro" id="IPR001611">
    <property type="entry name" value="Leu-rich_rpt"/>
</dbReference>
<proteinExistence type="inferred from homology"/>
<dbReference type="PANTHER" id="PTHR48005:SF70">
    <property type="entry name" value="MDIS1-INTERACTING RECEPTOR LIKE KINASE 2-LIKE"/>
    <property type="match status" value="1"/>
</dbReference>
<evidence type="ECO:0000256" key="19">
    <source>
        <dbReference type="ARBA" id="ARBA00038043"/>
    </source>
</evidence>
<evidence type="ECO:0000256" key="6">
    <source>
        <dbReference type="ARBA" id="ARBA00022553"/>
    </source>
</evidence>
<dbReference type="Gene3D" id="3.80.10.10">
    <property type="entry name" value="Ribonuclease Inhibitor"/>
    <property type="match status" value="2"/>
</dbReference>
<dbReference type="EC" id="2.7.11.1" evidence="3"/>
<dbReference type="InterPro" id="IPR011009">
    <property type="entry name" value="Kinase-like_dom_sf"/>
</dbReference>
<gene>
    <name evidence="24" type="ORF">JCGZ_12906</name>
</gene>
<evidence type="ECO:0000256" key="5">
    <source>
        <dbReference type="ARBA" id="ARBA00022527"/>
    </source>
</evidence>
<evidence type="ECO:0000256" key="7">
    <source>
        <dbReference type="ARBA" id="ARBA00022614"/>
    </source>
</evidence>
<evidence type="ECO:0000256" key="16">
    <source>
        <dbReference type="ARBA" id="ARBA00023136"/>
    </source>
</evidence>
<dbReference type="FunFam" id="3.80.10.10:FF:000177">
    <property type="entry name" value="Leucine-rich repeat receptor-like serine/threonine-protein kinase At1g17230"/>
    <property type="match status" value="1"/>
</dbReference>
<dbReference type="Gene3D" id="3.30.200.20">
    <property type="entry name" value="Phosphorylase Kinase, domain 1"/>
    <property type="match status" value="1"/>
</dbReference>
<dbReference type="SUPFAM" id="SSF56112">
    <property type="entry name" value="Protein kinase-like (PK-like)"/>
    <property type="match status" value="1"/>
</dbReference>
<evidence type="ECO:0000256" key="8">
    <source>
        <dbReference type="ARBA" id="ARBA00022679"/>
    </source>
</evidence>
<organism evidence="24 25">
    <name type="scientific">Jatropha curcas</name>
    <name type="common">Barbados nut</name>
    <dbReference type="NCBI Taxonomy" id="180498"/>
    <lineage>
        <taxon>Eukaryota</taxon>
        <taxon>Viridiplantae</taxon>
        <taxon>Streptophyta</taxon>
        <taxon>Embryophyta</taxon>
        <taxon>Tracheophyta</taxon>
        <taxon>Spermatophyta</taxon>
        <taxon>Magnoliopsida</taxon>
        <taxon>eudicotyledons</taxon>
        <taxon>Gunneridae</taxon>
        <taxon>Pentapetalae</taxon>
        <taxon>rosids</taxon>
        <taxon>fabids</taxon>
        <taxon>Malpighiales</taxon>
        <taxon>Euphorbiaceae</taxon>
        <taxon>Crotonoideae</taxon>
        <taxon>Jatropheae</taxon>
        <taxon>Jatropha</taxon>
    </lineage>
</organism>
<dbReference type="FunFam" id="1.10.510.10:FF:000445">
    <property type="entry name" value="MDIS1-interacting receptor like kinase 2"/>
    <property type="match status" value="1"/>
</dbReference>
<dbReference type="Proteomes" id="UP000027138">
    <property type="component" value="Unassembled WGS sequence"/>
</dbReference>
<dbReference type="SMART" id="SM00369">
    <property type="entry name" value="LRR_TYP"/>
    <property type="match status" value="6"/>
</dbReference>
<evidence type="ECO:0000256" key="14">
    <source>
        <dbReference type="ARBA" id="ARBA00022840"/>
    </source>
</evidence>
<keyword evidence="4" id="KW-0134">Cell wall</keyword>
<comment type="catalytic activity">
    <reaction evidence="20">
        <text>L-threonyl-[protein] + ATP = O-phospho-L-threonyl-[protein] + ADP + H(+)</text>
        <dbReference type="Rhea" id="RHEA:46608"/>
        <dbReference type="Rhea" id="RHEA-COMP:11060"/>
        <dbReference type="Rhea" id="RHEA-COMP:11605"/>
        <dbReference type="ChEBI" id="CHEBI:15378"/>
        <dbReference type="ChEBI" id="CHEBI:30013"/>
        <dbReference type="ChEBI" id="CHEBI:30616"/>
        <dbReference type="ChEBI" id="CHEBI:61977"/>
        <dbReference type="ChEBI" id="CHEBI:456216"/>
        <dbReference type="EC" id="2.7.11.1"/>
    </reaction>
</comment>
<evidence type="ECO:0000256" key="9">
    <source>
        <dbReference type="ARBA" id="ARBA00022692"/>
    </source>
</evidence>
<evidence type="ECO:0000256" key="10">
    <source>
        <dbReference type="ARBA" id="ARBA00022729"/>
    </source>
</evidence>
<keyword evidence="18" id="KW-0325">Glycoprotein</keyword>
<accession>A0A067KB48</accession>
<sequence length="763" mass="84089">MYIVVLSSITFLLSFSHFYASSNTRDGRAAEALLKWKNSLQSDPTHSLLPSWNPSNYYLNSHCGWAGISCSKAGIITRIDVSSSNVRGLVSGLQELYSQENEPTGPIPQEVGMLKSLIDLSLQINFLTGPIPASVGNLSNLNIINIFENQLSGTIPQEIGNLKSLSYLNVLSNKITGQISPKLNNLTSLISLQLRDNMFSGFLPPNMCLAGQLKFLGADHNNFTGPIPKTLKNCTTLVKLRLKGNQLTGNISEDLGLYPNLDYIDLSFNKIYGEISENWGKLQNLTSLKLSNNQISDSIPTEIAKATQLQELDLSSNELAGEIPKELGKMPLWVLKLNNNKLSSNIPKELGMLSNLEQLNLAANHLHGSIPEEIGQCSRLIFLNLSCNTLSNNVPFQIGNLGTLQSLDLSDNMLSGELPNKLGFLLSLEILNISHNELSGSIPTTFSQMVSLTNVDISNNLLEGALPNIQAFVNASTEMLKNNKGLCGIGGTAKVYKAELPTGQVVAVKKLNQSEDYGMINLRAFKNEINALAQVRHRNIVRFYSYCLNPRHSFLVYEFLEGGSLAKVLRNESTAAGLDWITRVNIIKGVANALYYMHHECFPPIIHRDISSNNVLSDTDFTVRVSDFGTARIVKPNSSNWTSFVGTFGYSAPELAFTMEANEKCDVCSFGVVTWEVIKGRHPGDLISSISISSSALQILFKDVLDQRLPSPTNEVAEELVNIARLAFSCLDASPESRPTMQQVSRTCRLEFRHFQDHFTKYS</sequence>
<feature type="signal peptide" evidence="22">
    <location>
        <begin position="1"/>
        <end position="20"/>
    </location>
</feature>
<evidence type="ECO:0000256" key="11">
    <source>
        <dbReference type="ARBA" id="ARBA00022737"/>
    </source>
</evidence>
<keyword evidence="12" id="KW-0547">Nucleotide-binding</keyword>
<dbReference type="InterPro" id="IPR051420">
    <property type="entry name" value="Ser_Thr_Kinases_DiverseReg"/>
</dbReference>
<evidence type="ECO:0000313" key="24">
    <source>
        <dbReference type="EMBL" id="KDP33357.1"/>
    </source>
</evidence>
<evidence type="ECO:0000256" key="18">
    <source>
        <dbReference type="ARBA" id="ARBA00023180"/>
    </source>
</evidence>
<comment type="catalytic activity">
    <reaction evidence="21">
        <text>L-seryl-[protein] + ATP = O-phospho-L-seryl-[protein] + ADP + H(+)</text>
        <dbReference type="Rhea" id="RHEA:17989"/>
        <dbReference type="Rhea" id="RHEA-COMP:9863"/>
        <dbReference type="Rhea" id="RHEA-COMP:11604"/>
        <dbReference type="ChEBI" id="CHEBI:15378"/>
        <dbReference type="ChEBI" id="CHEBI:29999"/>
        <dbReference type="ChEBI" id="CHEBI:30616"/>
        <dbReference type="ChEBI" id="CHEBI:83421"/>
        <dbReference type="ChEBI" id="CHEBI:456216"/>
        <dbReference type="EC" id="2.7.11.1"/>
    </reaction>
</comment>
<keyword evidence="10 22" id="KW-0732">Signal</keyword>
<dbReference type="Pfam" id="PF08263">
    <property type="entry name" value="LRRNT_2"/>
    <property type="match status" value="1"/>
</dbReference>
<evidence type="ECO:0000256" key="3">
    <source>
        <dbReference type="ARBA" id="ARBA00012513"/>
    </source>
</evidence>
<keyword evidence="6" id="KW-0597">Phosphoprotein</keyword>
<evidence type="ECO:0000256" key="17">
    <source>
        <dbReference type="ARBA" id="ARBA00023170"/>
    </source>
</evidence>
<dbReference type="Pfam" id="PF13855">
    <property type="entry name" value="LRR_8"/>
    <property type="match status" value="1"/>
</dbReference>
<keyword evidence="8" id="KW-0808">Transferase</keyword>
<protein>
    <recommendedName>
        <fullName evidence="3">non-specific serine/threonine protein kinase</fullName>
        <ecNumber evidence="3">2.7.11.1</ecNumber>
    </recommendedName>
</protein>